<feature type="transmembrane region" description="Helical" evidence="1">
    <location>
        <begin position="69"/>
        <end position="85"/>
    </location>
</feature>
<proteinExistence type="predicted"/>
<reference evidence="2" key="1">
    <citation type="submission" date="2015-06" db="EMBL/GenBank/DDBJ databases">
        <authorList>
            <person name="Liu B."/>
            <person name="Wang J."/>
            <person name="Zhu Y."/>
            <person name="Liu G."/>
            <person name="Chen Q."/>
            <person name="Zheng C."/>
            <person name="Che J."/>
            <person name="Ge C."/>
            <person name="Shi H."/>
            <person name="Pan Z."/>
            <person name="Liu X."/>
        </authorList>
    </citation>
    <scope>NUCLEOTIDE SEQUENCE [LARGE SCALE GENOMIC DNA]</scope>
    <source>
        <strain evidence="2">DSM 16346</strain>
    </source>
</reference>
<feature type="transmembrane region" description="Helical" evidence="1">
    <location>
        <begin position="6"/>
        <end position="23"/>
    </location>
</feature>
<gene>
    <name evidence="2" type="ORF">AB986_07545</name>
</gene>
<accession>A0A0J6FXI9</accession>
<name>A0A0J6FXI9_9BACL</name>
<dbReference type="Proteomes" id="UP000035996">
    <property type="component" value="Unassembled WGS sequence"/>
</dbReference>
<dbReference type="InterPro" id="IPR048147">
    <property type="entry name" value="CBO0543-like"/>
</dbReference>
<keyword evidence="1" id="KW-1133">Transmembrane helix</keyword>
<feature type="transmembrane region" description="Helical" evidence="1">
    <location>
        <begin position="126"/>
        <end position="146"/>
    </location>
</feature>
<dbReference type="EMBL" id="LELK01000001">
    <property type="protein sequence ID" value="KMM39077.1"/>
    <property type="molecule type" value="Genomic_DNA"/>
</dbReference>
<dbReference type="STRING" id="157733.AB986_07545"/>
<feature type="transmembrane region" description="Helical" evidence="1">
    <location>
        <begin position="97"/>
        <end position="114"/>
    </location>
</feature>
<sequence length="158" mass="18514">MLDEKTVLWILAGGGICLLLFNLRKSPFKDRLIVFLLSSYYSSILGILVVGEGLLSYPVNLFNNQFESSLTYEYILFPLIGIYYYQTTITSTWKGIVWQAVLYSVGITIIEVILEKYTGFIKYEYWKWTYTLASTFGFLIIVRYLMKIINYKDRQQQN</sequence>
<keyword evidence="1" id="KW-0812">Transmembrane</keyword>
<organism evidence="2 3">
    <name type="scientific">Guptibacillus hwajinpoensis</name>
    <dbReference type="NCBI Taxonomy" id="208199"/>
    <lineage>
        <taxon>Bacteria</taxon>
        <taxon>Bacillati</taxon>
        <taxon>Bacillota</taxon>
        <taxon>Bacilli</taxon>
        <taxon>Bacillales</taxon>
        <taxon>Guptibacillaceae</taxon>
        <taxon>Guptibacillus</taxon>
    </lineage>
</organism>
<feature type="transmembrane region" description="Helical" evidence="1">
    <location>
        <begin position="32"/>
        <end position="57"/>
    </location>
</feature>
<evidence type="ECO:0000256" key="1">
    <source>
        <dbReference type="SAM" id="Phobius"/>
    </source>
</evidence>
<evidence type="ECO:0000313" key="2">
    <source>
        <dbReference type="EMBL" id="KMM39077.1"/>
    </source>
</evidence>
<evidence type="ECO:0000313" key="3">
    <source>
        <dbReference type="Proteomes" id="UP000035996"/>
    </source>
</evidence>
<dbReference type="RefSeq" id="WP_048310247.1">
    <property type="nucleotide sequence ID" value="NZ_CP119526.1"/>
</dbReference>
<comment type="caution">
    <text evidence="2">The sequence shown here is derived from an EMBL/GenBank/DDBJ whole genome shotgun (WGS) entry which is preliminary data.</text>
</comment>
<keyword evidence="3" id="KW-1185">Reference proteome</keyword>
<dbReference type="NCBIfam" id="NF041644">
    <property type="entry name" value="CBO0543_fam"/>
    <property type="match status" value="1"/>
</dbReference>
<protein>
    <submittedName>
        <fullName evidence="2">Uncharacterized protein</fullName>
    </submittedName>
</protein>
<dbReference type="AlphaFoldDB" id="A0A0J6FXI9"/>
<keyword evidence="1" id="KW-0472">Membrane</keyword>